<dbReference type="Pfam" id="PF01078">
    <property type="entry name" value="Mg_chelatase"/>
    <property type="match status" value="1"/>
</dbReference>
<name>A0A068SWQ1_NEOGA</name>
<dbReference type="KEGG" id="ngg:RG540_CH45170"/>
<dbReference type="InterPro" id="IPR014721">
    <property type="entry name" value="Ribsml_uS5_D2-typ_fold_subgr"/>
</dbReference>
<organism evidence="3 4">
    <name type="scientific">Neorhizobium galegae bv. orientalis str. HAMBI 540</name>
    <dbReference type="NCBI Taxonomy" id="1028800"/>
    <lineage>
        <taxon>Bacteria</taxon>
        <taxon>Pseudomonadati</taxon>
        <taxon>Pseudomonadota</taxon>
        <taxon>Alphaproteobacteria</taxon>
        <taxon>Hyphomicrobiales</taxon>
        <taxon>Rhizobiaceae</taxon>
        <taxon>Rhizobium/Agrobacterium group</taxon>
        <taxon>Neorhizobium</taxon>
    </lineage>
</organism>
<dbReference type="SMART" id="SM00382">
    <property type="entry name" value="AAA"/>
    <property type="match status" value="1"/>
</dbReference>
<dbReference type="PANTHER" id="PTHR32039">
    <property type="entry name" value="MAGNESIUM-CHELATASE SUBUNIT CHLI"/>
    <property type="match status" value="1"/>
</dbReference>
<protein>
    <submittedName>
        <fullName evidence="3">Mg chelatase-related protein</fullName>
    </submittedName>
</protein>
<dbReference type="PANTHER" id="PTHR32039:SF7">
    <property type="entry name" value="COMPETENCE PROTEIN COMM"/>
    <property type="match status" value="1"/>
</dbReference>
<evidence type="ECO:0000313" key="4">
    <source>
        <dbReference type="Proteomes" id="UP000028181"/>
    </source>
</evidence>
<dbReference type="PATRIC" id="fig|1028800.3.peg.4581"/>
<dbReference type="Gene3D" id="3.30.230.10">
    <property type="match status" value="1"/>
</dbReference>
<dbReference type="AlphaFoldDB" id="A0A068SWQ1"/>
<dbReference type="EMBL" id="HG938353">
    <property type="protein sequence ID" value="CDN50658.1"/>
    <property type="molecule type" value="Genomic_DNA"/>
</dbReference>
<dbReference type="Pfam" id="PF13335">
    <property type="entry name" value="Mg_chelatase_C"/>
    <property type="match status" value="1"/>
</dbReference>
<dbReference type="HOGENOM" id="CLU_026145_1_1_5"/>
<keyword evidence="4" id="KW-1185">Reference proteome</keyword>
<dbReference type="InterPro" id="IPR025158">
    <property type="entry name" value="Mg_chelat-rel_C"/>
</dbReference>
<evidence type="ECO:0000259" key="2">
    <source>
        <dbReference type="SMART" id="SM00382"/>
    </source>
</evidence>
<evidence type="ECO:0000256" key="1">
    <source>
        <dbReference type="ARBA" id="ARBA00006354"/>
    </source>
</evidence>
<dbReference type="NCBIfam" id="TIGR00368">
    <property type="entry name" value="YifB family Mg chelatase-like AAA ATPase"/>
    <property type="match status" value="1"/>
</dbReference>
<dbReference type="Proteomes" id="UP000028181">
    <property type="component" value="Chromosome I"/>
</dbReference>
<dbReference type="OrthoDB" id="9813147at2"/>
<dbReference type="GO" id="GO:0005524">
    <property type="term" value="F:ATP binding"/>
    <property type="evidence" value="ECO:0007669"/>
    <property type="project" value="InterPro"/>
</dbReference>
<feature type="domain" description="AAA+ ATPase" evidence="2">
    <location>
        <begin position="209"/>
        <end position="391"/>
    </location>
</feature>
<proteinExistence type="inferred from homology"/>
<accession>A0A068SWQ1</accession>
<reference evidence="4" key="1">
    <citation type="journal article" date="2014" name="BMC Genomics">
        <title>Genome sequencing of two Neorhizobium galegae strains reveals a noeT gene responsible for the unusual acetylation of the nodulation factors.</title>
        <authorList>
            <person name="Osterman J."/>
            <person name="Marsh J."/>
            <person name="Laine P.K."/>
            <person name="Zeng Z."/>
            <person name="Alatalo E."/>
            <person name="Sullivan J.T."/>
            <person name="Young J.P."/>
            <person name="Thomas-Oates J."/>
            <person name="Paulin L."/>
            <person name="Lindstrom K."/>
        </authorList>
    </citation>
    <scope>NUCLEOTIDE SEQUENCE [LARGE SCALE GENOMIC DNA]</scope>
    <source>
        <strain evidence="4">HAMBI 540</strain>
    </source>
</reference>
<dbReference type="Gene3D" id="3.40.50.300">
    <property type="entry name" value="P-loop containing nucleotide triphosphate hydrolases"/>
    <property type="match status" value="1"/>
</dbReference>
<dbReference type="CDD" id="cd00009">
    <property type="entry name" value="AAA"/>
    <property type="match status" value="1"/>
</dbReference>
<dbReference type="InterPro" id="IPR027417">
    <property type="entry name" value="P-loop_NTPase"/>
</dbReference>
<gene>
    <name evidence="3" type="ORF">RG540_CH45170</name>
</gene>
<dbReference type="RefSeq" id="WP_038592654.1">
    <property type="nucleotide sequence ID" value="NZ_HG938353.1"/>
</dbReference>
<dbReference type="InterPro" id="IPR004482">
    <property type="entry name" value="Mg_chelat-rel"/>
</dbReference>
<dbReference type="SUPFAM" id="SSF54211">
    <property type="entry name" value="Ribosomal protein S5 domain 2-like"/>
    <property type="match status" value="1"/>
</dbReference>
<dbReference type="InterPro" id="IPR020568">
    <property type="entry name" value="Ribosomal_Su5_D2-typ_SF"/>
</dbReference>
<dbReference type="GeneID" id="24257183"/>
<evidence type="ECO:0000313" key="3">
    <source>
        <dbReference type="EMBL" id="CDN50658.1"/>
    </source>
</evidence>
<dbReference type="InterPro" id="IPR003593">
    <property type="entry name" value="AAA+_ATPase"/>
</dbReference>
<sequence length="511" mass="53429">MVSRVSTVAFQGIEGVPVDVQVMVGPGKINMHIVGLPDKAVAESRERVQAALHASGLAMPPKKITVNLAPADLPKEGSHFDLPIALALMAALGAVPGDALTGYVVLGELNLDGTLAPVAGALPAAIAANALGKGLICPADSGAEAAWAGADIDIIAPRSLIALANHFRGTQVISRPQPAIRALPANLPDLVDIKGQESAKRALEVAAAGGHNLLMVGPPGSGKSMLAARLPSILPPLSAAELLEVSMIHSIAGQLSGGKLSDRRPYRTPHHSATMAALVGGGLRARPGEASLAHHGVLFLDEFPEFSPQALDALRQPLETGECIIARANHRVSYPASIQLVAAMNPCRCGMAGEPGHSCARGPKCMSDYQGRISGPLMDRIDIRIDVPAVSAADLIRPRPAESSADVARRVAAARDRQRERFEQAGYPRVLTNARCSTALIEKIAEPDPGGLQLLRDAAEKLKFSARGYHRILKVARTLADLDGKDTVGRLHLAEAISYRMAGERLATAAA</sequence>
<comment type="similarity">
    <text evidence="1">Belongs to the Mg-chelatase subunits D/I family. ComM subfamily.</text>
</comment>
<dbReference type="eggNOG" id="COG0606">
    <property type="taxonomic scope" value="Bacteria"/>
</dbReference>
<dbReference type="SUPFAM" id="SSF52540">
    <property type="entry name" value="P-loop containing nucleoside triphosphate hydrolases"/>
    <property type="match status" value="1"/>
</dbReference>
<dbReference type="Pfam" id="PF13541">
    <property type="entry name" value="ChlI"/>
    <property type="match status" value="1"/>
</dbReference>
<dbReference type="InterPro" id="IPR000523">
    <property type="entry name" value="Mg_chelatse_chII-like_cat_dom"/>
</dbReference>
<dbReference type="InterPro" id="IPR045006">
    <property type="entry name" value="CHLI-like"/>
</dbReference>